<dbReference type="Pfam" id="PF00501">
    <property type="entry name" value="AMP-binding"/>
    <property type="match status" value="6"/>
</dbReference>
<sequence length="6211" mass="675280">MMTSRLGAGAQDRAIEDIYPLTAMQQGMLLHTLLVPGSGVYWLQTGLLLEGDLDVEAFERAWTLVFQRHAALRGTAVWEDLPNPMWVVSRSVPLPLTTLDWADLDEESQERALVDFLAADLARGAEPGQPTMVRVTLLRLAERRHQMVWSRHHLALDGWSTPIVLNEFLDAYHAVLAGVAPGLPHRRPFRDHVAWALGQDAAPAERFWRKRLRGVESATALEVEGDTGRQGNHTRRARLDRAFTSSLSAFARRHRLTVNTLVQGAWSVLMSAYSGSDDVVYGSVTSGRGDHLDGAESMVGLLLNSIPARVRVERGDPLVAWLRALQREQTAARRFEHTPLTSIQSWTAVPSGQPLFTSVYVFENFPGIASGGDALRMSENFAREHNNYPLTVAVYPGEQIEISMAYDLARFGHATIEGLLTHLQEILQAMVADGGQRVGDLPMVSEAERRSAAGWNATHAPVPAGGVHELVAGRPDAVAVRYGDTTLTYAELDARAAHLAGHLRALGVQRETVVGLCLPRGLDLLVSMLAVWKAGGAYLPLDPDFPAERLSYMLTDSRAHLLITHRATGLEAPATLYLDDAFPQGEPFAAPALPGQAAYMIYTSGSTGRPKGVVISHTNLANFLASMGHTPGLTQDDILLAVTTPGFDIAGLELFLPLTTGAQVVIADAATTRTPDALAHLISASGATVMQATPATWQLLTQDDRPLRLRALCGGEALPPDLAGVLHERTAELWNLYGPTETTIWSTRQHLSQGQDITLGRPIANTHLHVLDQHLNPVPVGVPGELYIGGAGLARGYHHRPALTADRFIAAPGGSRLYRTGDLVRWLADGQLDFLGRTDHQIKLRGHRIEPAEIEHTLTAHPAIATAVVTLHHDRLIAYLVPGAGPIPPVDELRAHLAATLPDYMVPAVFIELTALPRTPNGKLDRAALPAPDHLRPDLTGGYRPPATPTEEVLAGIWADLLGLDRVGAADDFFELGGHSLLATRVVSRVRAAFGTDIGVADLFDQPTVADLAAVIDAGAAGEQPPPIVAVPRDRPLPLSFAQQRLWFLDQMEPGSVEYNVPAPIPLDRELDVAALRAALDLLVARHEVLRTRLVTDAEGVPWQVIDPPAAFDLPLVDLSGESDPARAARGWVAADVTAPFDLATGPLVRAGLLRLAKDRHILALCMHHLVSDEWSASIFVRELTALYEALQAGRPDPLPPLKVQYADFAVWQRGWLAGPVLAEQLGYWRTQLAGAPVLDLPTDRPRAAVRSTLGAAVRFRVDAEVSRRLQEISRQSSTTMFMTLLAAYTVLLGTYSGQDDLVVGTPVANRNHAETENLIGFFVNTLALRANLAADPTFTELLARIRTTALAAYTHQDLPFEQLVDELDIPRDRSRTPLTQVFFNYTGDSGWTAELAEPPAKCDLMVAINRDGDGLAGMVEYSTALFDAATIERLIGHFQHLLTAITADPGQRLSGLNLLTPGEHRQLTEWNTTHRPLPDQLIPAQISARAATHPDRIAVTGPDTVLTYGQLEARANRLAHHLLALGVRHESVVGLCLDRSPDMIIGMLAVWKAGGAYLPLDPGYPADRLSYMLADSHADLLISHTAVPGIPTVDLDDPAIDAAPSHTPGMVIHPDQAAYLIYTSGSTGRAKGTVVSHRNLSSTIDAQSTAFAITPDDTALQLTSFSFDVAASEIFTTLTNGAHLVIADERHNSAHLRHLMHHHQVTITQATPTLLQHLDTTDLPHLRTLVSGGEPCPPHLAELWAAHHRHFNAYGPTEAGICATMGTTRDDGNAIPIGAPLANTNTHVMDRHLQLVPVGVPGELYIGGSGVSRGYHGRPALTAERFVAAPGGSRLYRTGDLVRWRADGQLDFLGRTDQQIKLRGFRIEPAEIEHALTTHPAISAAVVTLHDQRLIAYLSPADIHMPPVAELRDHLRAGLPDHMIPAIYVELAAFPLTPNGKIDRAALPAPSNDRSDTYQPPTTLTEELLAGIWGDLLGLPLVGIADNFFDLGGHSLLATQAVTRTRIAFGTDLSVADLFDHPTIADLATLIDTGTTSQQAPPIAAVPRDQPLPLSFAQQRLWFLNQLEPGSVEYNIPSFLPLDGELDAHALRSALDTIVERHEVLRTRLVADADGVPWQVIDPPSAFELPLVDLTGQADRAQTLIAGDAATPFDLATGPLIRGKLLRLAEDKHLLALCMHHIIFDGWSADVLSHELTALYRAFSTGQPNPLPPLTVQYADFAVWQRGRLTGPVLDRQLDYWRTQLADPPVLDLPTDRPRPAIRSTSGAAVRFQLDAEVTQRLRQVARHNGSTMFMTLLAAYAVLLGKYTGQDDLVVGIPVANRDHAETEPLIGFFVNTLALRADLGDDPTFTELLARVRTAALSAYTHQDLPFEQLIDDLNIPRDRSRTPLVQTGFDYTTRTGQAPELTEPAAKYDLLVAFNQDGDALQGVVEYSTALFDPATVRRLVDHLTQLLAVIAEDPARHLTALPLLTPAEHRQLITDWNSATAEIPSVSGVHELVSAHAGTRPDAIAVSCDGRALTYGELDDRANRLAHHLLTLGVQRESVVGLCLDRNADFIIALLAVWKTGGAYLPLDPGYPPDRLSYMLADSGARLLVTHAATRSMLGDLPDQVRTLTLDAPATEAVLNSQPGTAPTVEVLPAQAAYLIYTSGSTGRPKGVRVVHRGATNLATTMRPVFGIDHTSAVLQFASFSFDTAVWEIIVTLAAGARLVICTSEQRSRPELVAALIRDEQVDVATLPPSLLGMLAPGDLPTLTTLISAGERLRPALAGAWSPHHRMINSYGPTEATVCATNAVITGEDTPIGPPIPNADVYVLDRHLNPVPVGVPGELYIGGEGLARGYHSRPALTAERFIATLGGSRLYRTGDLARWRADGQLDFLGRTDHQIKLRGYRIEPAEIERTLITHPAVTAALVVLTGQRLVAYLVPADHGIPTVGELRRFLLQTLPDHMVPAAFVELAAFPLSPNGKIDRAALPAPDSSRPDLAGAYRPPATPVEEALAGIWGDLLGLPLVGISDNFFDLGGHSLLATQAVTRTRTTFGTELGVADLFDHPTIADLATLIDASTVSAQAPIALVPRDEALPLSFAQQRLWFLSQLEPGSVEYNVPCPISLHGDLDPAALQAALNAVVERHEVLRTRLVADPGGVPWQIIDPPSGFDLPLVDLTDHARAARTWLAVDASTPFDLATGPLIRGSLLRLAKDEHVLALCMHHIVSDEWSANILVRELTALYEAFRAGRPSPLPPLPVQYADFAVWQRGRLTGPVLDEQLGYWRTQLADPPVLDLPTDRPRPAVRSTAGAAIRFRVDAQVARQLQEISRCHGATMFMTLLATYTVLLSKYTGQDDLVVGAPVANRDHPETEQLIGFFVNTLALRADLRADPTFTDLLAQIRATALAAYTHQDLPFEQLIDELAIPRDRSRTPLVQAGFNYAAGGGEDDWTAGMDEPPAKHDLMVAFLEDGNGLNGVVEYSTALFDAATIERLIGHLQHLLTAITADPAQHLSGLPLLTPGEHEQITGWNNTHRPLPDQLIPAQISTRAALHPDRVAVTCNDAALTYGRLEARANQLAHHLLTLGVQPESVIALSLDRSPDMIIAMLAVWKAGATYLPLDPDYPAGRLAYMLTDSGASLLIGHTAIPGIPTVDLDDPAIDAAPSHSPATVIHPDQAAYLIYTSGSTGTAKSTIVSHRNLAAIIDAQITAFGVTPDDTALQLTSFSFDVAASEIFTTLTTGAHLIIADTTARQSTPDLHHLMHTQHVTITQATPTLLQHLDTTTLPHLRTLITGGEPCPPHMAKIWATHHRHINAYGPTEATICATATMEAIDDGDAVSIGCPIVNTHTHVLDPHLQPVPVGVPGELYIGGAGISRGYHNRPALTAERFIAGPDGSRLYRTGDLVRWRADGQLDFLGRTDQQIKLRGFRIEPAEIEHALTSHPAIAAAHVIAHQQRLVAYLLTDQQPLPPVNELRDHLRTTLPDHMIPAIYVELASFPLTPNGKIDRAALPAPSNDRSDTYQPPTTLTEELLAGIWGDLLGLPLVGIADNFFDLGGHSLLATQAVTRTRATFGTDLSVADLFDHPTIADLATLIDTGKTGEQAPPIAAVPRDQKLPLSFAQQRLWFLNQLEPGSVEYNVPFPMPLDGELHLSALEAALETVVERHEVLRTRLVADADGVPWQIIDPPTGFDLPLVDLTGQADPSQAARAWVTSDTAKPFDLATGPLIRGSLLRLGDDEHILALCMHHIVADQWSADILGRELDALYRAFSTGQPNPLPPLTVQYADFAVWQRDWLTGSMLEEQLDYWRTQLADPPILDLPTDRPRPAVRSTDGAAITFHLDAETTRRLQEISRQNASTMFMTLLAAYAVLLNKYTGQDDLIVGIPVANRNHAETENLIGFFVNTLALRTDLRADPTFTDLLAQIRATALAAYTHQDLPFEQLIDDLAVDRDRSNTPLVQTLFDYTTTSQEHPDDSESAEQVLFDLSLLLGHNHDGALIGSIQYSTTLFDPATIHRMVSHLTELLTAITENPDQHLSDLAILTPAEHQLITDWNATHQPTTDQSLIELITAQALARPEAEAIVHDQATLTYTELETRANQLAHHLQALGAGPETIVGLCLERGIDVIIAILATWKTGAAYLPLDPDYPTDRLTYMLTDSQAGLLINQTTTRTALPTPTATLTLDEPATQMTLAANPTTYPSAQIHPEQISAVIYTSGTTGRPKATLITHHNLTTLHTAWSHTHYTPTDHHRWLCLTSISFDVFTGDLIRALTTGGTLILAPTHLHLDTPTWTHTLHTTHTTALETAPRYIDQLTTHLSTTNTNLPHLRLLIATTDTWHTTNATTTQNTLKHTTLLTAYGITETTIDTTYTNLTTHLTTNPPPHPGPTPLGTPLPNTHTHILNPHLQPVPIGIPGELHISGTGLTRGYHNQPALTAQRFIAAPNGQRLYRTGDQAHWNPNSHIHFLGRNDHQIKLRGYRIEPTEIQHALTSHPTITNALITTHQQRLIAYLVPGEEPIPPVNELRDHLRATLPDHMIPAIFIELAAFPLTPNGKIDRTALPTPDGNRPELASAYQPPTTPTEELLTAIWTDLLNLDQIGTTDNFFDLGGHSLLATQAVSRIRATFGSEISLADVFDRPTIAELSIVVDQATADPMRPPIVAVPRDQALPLSFAQQRLWFLAQLDPASVEYNVPSPIPLSGELDVVALKAALDTIVERHEVLRTRLVADADGIPQQVIDPPSSFELPVVDLAEHAEPPHAARTWVAADSAIPFDLAAGPLIRGSLLHLADDEHILALCMHHVVFDEWSADILGRELTALYEAFRAGRSDPLPPLTVQYADFAKWQRDWLAGPVLEEQLGYWRTRLADPPVLDLPTDRPRPAVRSTDGSAITFHLDAAATRRLQEISRQNASTMFMTLLAAYTVLLSKHTGQDDLIVGTPVANRNHAETEQLIGFFVNTLALRADLSSDPTFADLLTHIRGTALAAFTHQDLPFEQLIDELHITRDRSRTPLVQTLFDYATTPAEAPLTSSDEPLPVKFDLSLTMEPTTDGRLIGSFQYSIALFDPATIERLAEHFTQLLIAIINEPATHLSCLPSLPPADEQSLAVWNTTDSPTPAVTGIHELITPHAGTYPDTIAVALDDATLTYGELEARANQLAHHLHAHGMRRESVIGVCLPRSLDLIVAMLAIWKAGGTYLPLNPDHPADRLAYMLDDSGADLLITGKDTPATTGVAALDLDDPTTQADLDDRPTSPPEVATLPGQAAYLIYTSGSTGRPKGVLIPHTGLINRITWMQNTYQLTTHDHILHKTPTTFDVSLWELTWPLTTGARMILAAPGRHADPEYLTAVIHQHTVTVAHFVPSLFHHFAEHHTSPPKTPLRLIICSGEALNGHDVARFHTHHPDTTIANLYGPTEASIDVTAYTCVPGTTADAPPIGAPIANTNIHILNRRLQPTAIGVPGDLYIAGIGLARGYHHRPALTAERFIAAPGGERLYRTGDQARWNPDGTIDYLGRNDHQIKLRGNRIEPAEIEHTLTTHPAINAALIVLNDQRLIAYLIPADPTAGVPAVGELRQFLLQSLPDYMVPAAFIELAAFPLTSNGKLDRALLPAPDLSRPDLADVYQPPATMTEELLAGIWADLLNIGQIGTTDNFFDLGGHSLLATQVVTRIRTTFTTDITLAALFDHPTIRDLATHIEEQVWLEIEQMPSDEIAQVLDALSEPENYDRDGDSR</sequence>
<name>A0ABW4FY48_9ACTN</name>
<dbReference type="Gene3D" id="3.30.559.10">
    <property type="entry name" value="Chloramphenicol acetyltransferase-like domain"/>
    <property type="match status" value="6"/>
</dbReference>
<dbReference type="PANTHER" id="PTHR45527:SF1">
    <property type="entry name" value="FATTY ACID SYNTHASE"/>
    <property type="match status" value="1"/>
</dbReference>
<dbReference type="InterPro" id="IPR010071">
    <property type="entry name" value="AA_adenyl_dom"/>
</dbReference>
<organism evidence="6 7">
    <name type="scientific">Nonomuraea guangzhouensis</name>
    <dbReference type="NCBI Taxonomy" id="1291555"/>
    <lineage>
        <taxon>Bacteria</taxon>
        <taxon>Bacillati</taxon>
        <taxon>Actinomycetota</taxon>
        <taxon>Actinomycetes</taxon>
        <taxon>Streptosporangiales</taxon>
        <taxon>Streptosporangiaceae</taxon>
        <taxon>Nonomuraea</taxon>
    </lineage>
</organism>
<dbReference type="Gene3D" id="3.30.559.30">
    <property type="entry name" value="Nonribosomal peptide synthetase, condensation domain"/>
    <property type="match status" value="6"/>
</dbReference>
<dbReference type="SUPFAM" id="SSF52777">
    <property type="entry name" value="CoA-dependent acyltransferases"/>
    <property type="match status" value="12"/>
</dbReference>
<dbReference type="Pfam" id="PF00668">
    <property type="entry name" value="Condensation"/>
    <property type="match status" value="6"/>
</dbReference>
<dbReference type="InterPro" id="IPR023213">
    <property type="entry name" value="CAT-like_dom_sf"/>
</dbReference>
<dbReference type="Proteomes" id="UP001597097">
    <property type="component" value="Unassembled WGS sequence"/>
</dbReference>
<evidence type="ECO:0000256" key="4">
    <source>
        <dbReference type="SAM" id="MobiDB-lite"/>
    </source>
</evidence>
<dbReference type="InterPro" id="IPR006162">
    <property type="entry name" value="Ppantetheine_attach_site"/>
</dbReference>
<dbReference type="CDD" id="cd12116">
    <property type="entry name" value="A_NRPS_Ta1_like"/>
    <property type="match status" value="1"/>
</dbReference>
<dbReference type="InterPro" id="IPR001242">
    <property type="entry name" value="Condensation_dom"/>
</dbReference>
<dbReference type="EMBL" id="JBHUCM010000001">
    <property type="protein sequence ID" value="MFD1535416.1"/>
    <property type="molecule type" value="Genomic_DNA"/>
</dbReference>
<accession>A0ABW4FY48</accession>
<evidence type="ECO:0000259" key="5">
    <source>
        <dbReference type="PROSITE" id="PS50075"/>
    </source>
</evidence>
<evidence type="ECO:0000256" key="3">
    <source>
        <dbReference type="ARBA" id="ARBA00022553"/>
    </source>
</evidence>
<protein>
    <submittedName>
        <fullName evidence="6">Non-ribosomal peptide synthase/polyketide synthase</fullName>
    </submittedName>
</protein>
<dbReference type="CDD" id="cd19531">
    <property type="entry name" value="LCL_NRPS-like"/>
    <property type="match status" value="5"/>
</dbReference>
<dbReference type="RefSeq" id="WP_378619230.1">
    <property type="nucleotide sequence ID" value="NZ_JBHUCM010000001.1"/>
</dbReference>
<gene>
    <name evidence="6" type="ORF">ACFSJ0_00140</name>
</gene>
<dbReference type="InterPro" id="IPR020845">
    <property type="entry name" value="AMP-binding_CS"/>
</dbReference>
<evidence type="ECO:0000256" key="2">
    <source>
        <dbReference type="ARBA" id="ARBA00022450"/>
    </source>
</evidence>
<dbReference type="Pfam" id="PF00550">
    <property type="entry name" value="PP-binding"/>
    <property type="match status" value="6"/>
</dbReference>
<feature type="domain" description="Carrier" evidence="5">
    <location>
        <begin position="2991"/>
        <end position="3066"/>
    </location>
</feature>
<dbReference type="PROSITE" id="PS50075">
    <property type="entry name" value="CARRIER"/>
    <property type="match status" value="6"/>
</dbReference>
<evidence type="ECO:0000313" key="7">
    <source>
        <dbReference type="Proteomes" id="UP001597097"/>
    </source>
</evidence>
<reference evidence="7" key="1">
    <citation type="journal article" date="2019" name="Int. J. Syst. Evol. Microbiol.">
        <title>The Global Catalogue of Microorganisms (GCM) 10K type strain sequencing project: providing services to taxonomists for standard genome sequencing and annotation.</title>
        <authorList>
            <consortium name="The Broad Institute Genomics Platform"/>
            <consortium name="The Broad Institute Genome Sequencing Center for Infectious Disease"/>
            <person name="Wu L."/>
            <person name="Ma J."/>
        </authorList>
    </citation>
    <scope>NUCLEOTIDE SEQUENCE [LARGE SCALE GENOMIC DNA]</scope>
    <source>
        <strain evidence="7">CGMCC 1.15399</strain>
    </source>
</reference>
<feature type="domain" description="Carrier" evidence="5">
    <location>
        <begin position="4009"/>
        <end position="4084"/>
    </location>
</feature>
<dbReference type="SUPFAM" id="SSF56801">
    <property type="entry name" value="Acetyl-CoA synthetase-like"/>
    <property type="match status" value="6"/>
</dbReference>
<feature type="domain" description="Carrier" evidence="5">
    <location>
        <begin position="5060"/>
        <end position="5135"/>
    </location>
</feature>
<evidence type="ECO:0000313" key="6">
    <source>
        <dbReference type="EMBL" id="MFD1535416.1"/>
    </source>
</evidence>
<dbReference type="NCBIfam" id="NF004282">
    <property type="entry name" value="PRK05691.1"/>
    <property type="match status" value="7"/>
</dbReference>
<keyword evidence="3" id="KW-0597">Phosphoprotein</keyword>
<dbReference type="CDD" id="cd19543">
    <property type="entry name" value="DCL_NRPS"/>
    <property type="match status" value="1"/>
</dbReference>
<dbReference type="SUPFAM" id="SSF47336">
    <property type="entry name" value="ACP-like"/>
    <property type="match status" value="6"/>
</dbReference>
<proteinExistence type="predicted"/>
<feature type="region of interest" description="Disordered" evidence="4">
    <location>
        <begin position="924"/>
        <end position="945"/>
    </location>
</feature>
<dbReference type="InterPro" id="IPR042099">
    <property type="entry name" value="ANL_N_sf"/>
</dbReference>
<dbReference type="Gene3D" id="3.40.50.12780">
    <property type="entry name" value="N-terminal domain of ligase-like"/>
    <property type="match status" value="2"/>
</dbReference>
<dbReference type="InterPro" id="IPR036736">
    <property type="entry name" value="ACP-like_sf"/>
</dbReference>
<dbReference type="Gene3D" id="1.10.1200.10">
    <property type="entry name" value="ACP-like"/>
    <property type="match status" value="6"/>
</dbReference>
<feature type="domain" description="Carrier" evidence="5">
    <location>
        <begin position="1961"/>
        <end position="2036"/>
    </location>
</feature>
<dbReference type="Pfam" id="PF13193">
    <property type="entry name" value="AMP-binding_C"/>
    <property type="match status" value="6"/>
</dbReference>
<keyword evidence="7" id="KW-1185">Reference proteome</keyword>
<dbReference type="PROSITE" id="PS00012">
    <property type="entry name" value="PHOSPHOPANTETHEINE"/>
    <property type="match status" value="3"/>
</dbReference>
<dbReference type="InterPro" id="IPR009081">
    <property type="entry name" value="PP-bd_ACP"/>
</dbReference>
<dbReference type="InterPro" id="IPR025110">
    <property type="entry name" value="AMP-bd_C"/>
</dbReference>
<comment type="caution">
    <text evidence="6">The sequence shown here is derived from an EMBL/GenBank/DDBJ whole genome shotgun (WGS) entry which is preliminary data.</text>
</comment>
<dbReference type="PANTHER" id="PTHR45527">
    <property type="entry name" value="NONRIBOSOMAL PEPTIDE SYNTHETASE"/>
    <property type="match status" value="1"/>
</dbReference>
<dbReference type="PROSITE" id="PS00455">
    <property type="entry name" value="AMP_BINDING"/>
    <property type="match status" value="6"/>
</dbReference>
<dbReference type="CDD" id="cd05930">
    <property type="entry name" value="A_NRPS"/>
    <property type="match status" value="4"/>
</dbReference>
<feature type="domain" description="Carrier" evidence="5">
    <location>
        <begin position="6104"/>
        <end position="6179"/>
    </location>
</feature>
<dbReference type="NCBIfam" id="NF003417">
    <property type="entry name" value="PRK04813.1"/>
    <property type="match status" value="6"/>
</dbReference>
<comment type="cofactor">
    <cofactor evidence="1">
        <name>pantetheine 4'-phosphate</name>
        <dbReference type="ChEBI" id="CHEBI:47942"/>
    </cofactor>
</comment>
<keyword evidence="2" id="KW-0596">Phosphopantetheine</keyword>
<dbReference type="NCBIfam" id="TIGR01733">
    <property type="entry name" value="AA-adenyl-dom"/>
    <property type="match status" value="6"/>
</dbReference>
<dbReference type="Gene3D" id="2.30.38.10">
    <property type="entry name" value="Luciferase, Domain 3"/>
    <property type="match status" value="4"/>
</dbReference>
<dbReference type="CDD" id="cd17646">
    <property type="entry name" value="A_NRPS_AB3403-like"/>
    <property type="match status" value="1"/>
</dbReference>
<dbReference type="InterPro" id="IPR045851">
    <property type="entry name" value="AMP-bd_C_sf"/>
</dbReference>
<dbReference type="SMART" id="SM00823">
    <property type="entry name" value="PKS_PP"/>
    <property type="match status" value="6"/>
</dbReference>
<feature type="domain" description="Carrier" evidence="5">
    <location>
        <begin position="945"/>
        <end position="1020"/>
    </location>
</feature>
<evidence type="ECO:0000256" key="1">
    <source>
        <dbReference type="ARBA" id="ARBA00001957"/>
    </source>
</evidence>
<dbReference type="SMART" id="SM01294">
    <property type="entry name" value="PKS_PP_betabranch"/>
    <property type="match status" value="1"/>
</dbReference>
<dbReference type="Gene3D" id="3.30.300.30">
    <property type="match status" value="6"/>
</dbReference>
<dbReference type="InterPro" id="IPR000873">
    <property type="entry name" value="AMP-dep_synth/lig_dom"/>
</dbReference>
<dbReference type="InterPro" id="IPR020806">
    <property type="entry name" value="PKS_PP-bd"/>
</dbReference>
<dbReference type="Gene3D" id="3.40.50.980">
    <property type="match status" value="8"/>
</dbReference>